<comment type="caution">
    <text evidence="3">The sequence shown here is derived from an EMBL/GenBank/DDBJ whole genome shotgun (WGS) entry which is preliminary data.</text>
</comment>
<accession>A0A967F3C5</accession>
<dbReference type="RefSeq" id="WP_167231900.1">
    <property type="nucleotide sequence ID" value="NZ_JAAQPH010000046.1"/>
</dbReference>
<evidence type="ECO:0000313" key="4">
    <source>
        <dbReference type="Proteomes" id="UP000761264"/>
    </source>
</evidence>
<reference evidence="3" key="1">
    <citation type="submission" date="2020-03" db="EMBL/GenBank/DDBJ databases">
        <title>Genome of Pelagibius litoralis DSM 21314T.</title>
        <authorList>
            <person name="Wang G."/>
        </authorList>
    </citation>
    <scope>NUCLEOTIDE SEQUENCE</scope>
    <source>
        <strain evidence="3">DSM 21314</strain>
    </source>
</reference>
<dbReference type="InterPro" id="IPR035919">
    <property type="entry name" value="EAL_sf"/>
</dbReference>
<evidence type="ECO:0000256" key="1">
    <source>
        <dbReference type="SAM" id="MobiDB-lite"/>
    </source>
</evidence>
<dbReference type="EMBL" id="JAAQPH010000046">
    <property type="protein sequence ID" value="NIA72459.1"/>
    <property type="molecule type" value="Genomic_DNA"/>
</dbReference>
<sequence length="442" mass="49173">MLKHAAVFLCYACAAVAVLLFGPQWHPLIDQRAAIGLSLAVLLGGGLLHEVYARLGRETFLAQKLLSLRVTQGDALEELSWTRRELSVLREAFESVGGVSKSGKSVDEVIAEVKVLQSLITRLAKSSKAPKQAEEDALEQAARQRTFKGSQITQAKPKAKPHPLRPRPAATPSDQDDKTSALPANANQKPGVLPPVALGLDDSAILEVARQALRDDRIDLVLQPIVLLPQRKRRYYECFSRLRTSDGFMILPEQYIHLAEREGMVTAIDNMLLIRCVQLVRKVQKRNEEVDFFCNISSHTLSDDVFFDDFVSFLESNGELARNLVFEFPQSAYDSWDSSAAIYLRRLAELGCRFSLDGVLDLNIDAAALATRNFHFVKVRVEVLLAEPEMAERLLNDLKEQGLRLVAERVEDEDALVEVLDIGVDCAQGYLFGEPRLARPAA</sequence>
<dbReference type="PANTHER" id="PTHR33121:SF79">
    <property type="entry name" value="CYCLIC DI-GMP PHOSPHODIESTERASE PDED-RELATED"/>
    <property type="match status" value="1"/>
</dbReference>
<feature type="region of interest" description="Disordered" evidence="1">
    <location>
        <begin position="130"/>
        <end position="190"/>
    </location>
</feature>
<dbReference type="Gene3D" id="3.20.20.450">
    <property type="entry name" value="EAL domain"/>
    <property type="match status" value="1"/>
</dbReference>
<gene>
    <name evidence="3" type="ORF">HBA54_28120</name>
</gene>
<dbReference type="PROSITE" id="PS50883">
    <property type="entry name" value="EAL"/>
    <property type="match status" value="1"/>
</dbReference>
<dbReference type="PANTHER" id="PTHR33121">
    <property type="entry name" value="CYCLIC DI-GMP PHOSPHODIESTERASE PDEF"/>
    <property type="match status" value="1"/>
</dbReference>
<evidence type="ECO:0000313" key="3">
    <source>
        <dbReference type="EMBL" id="NIA72459.1"/>
    </source>
</evidence>
<dbReference type="InterPro" id="IPR050706">
    <property type="entry name" value="Cyclic-di-GMP_PDE-like"/>
</dbReference>
<protein>
    <submittedName>
        <fullName evidence="3">EAL domain-containing protein</fullName>
    </submittedName>
</protein>
<dbReference type="Pfam" id="PF00563">
    <property type="entry name" value="EAL"/>
    <property type="match status" value="1"/>
</dbReference>
<feature type="domain" description="EAL" evidence="2">
    <location>
        <begin position="202"/>
        <end position="442"/>
    </location>
</feature>
<organism evidence="3 4">
    <name type="scientific">Pelagibius litoralis</name>
    <dbReference type="NCBI Taxonomy" id="374515"/>
    <lineage>
        <taxon>Bacteria</taxon>
        <taxon>Pseudomonadati</taxon>
        <taxon>Pseudomonadota</taxon>
        <taxon>Alphaproteobacteria</taxon>
        <taxon>Rhodospirillales</taxon>
        <taxon>Rhodovibrionaceae</taxon>
        <taxon>Pelagibius</taxon>
    </lineage>
</organism>
<dbReference type="InterPro" id="IPR001633">
    <property type="entry name" value="EAL_dom"/>
</dbReference>
<dbReference type="SMART" id="SM00052">
    <property type="entry name" value="EAL"/>
    <property type="match status" value="1"/>
</dbReference>
<dbReference type="Proteomes" id="UP000761264">
    <property type="component" value="Unassembled WGS sequence"/>
</dbReference>
<dbReference type="SUPFAM" id="SSF141868">
    <property type="entry name" value="EAL domain-like"/>
    <property type="match status" value="1"/>
</dbReference>
<dbReference type="CDD" id="cd01948">
    <property type="entry name" value="EAL"/>
    <property type="match status" value="1"/>
</dbReference>
<proteinExistence type="predicted"/>
<evidence type="ECO:0000259" key="2">
    <source>
        <dbReference type="PROSITE" id="PS50883"/>
    </source>
</evidence>
<name>A0A967F3C5_9PROT</name>
<keyword evidence="4" id="KW-1185">Reference proteome</keyword>
<dbReference type="GO" id="GO:0071111">
    <property type="term" value="F:cyclic-guanylate-specific phosphodiesterase activity"/>
    <property type="evidence" value="ECO:0007669"/>
    <property type="project" value="InterPro"/>
</dbReference>
<dbReference type="AlphaFoldDB" id="A0A967F3C5"/>